<dbReference type="EMBL" id="CAJPEV010001179">
    <property type="protein sequence ID" value="CAG0891210.1"/>
    <property type="molecule type" value="Genomic_DNA"/>
</dbReference>
<evidence type="ECO:0000256" key="1">
    <source>
        <dbReference type="ARBA" id="ARBA00022614"/>
    </source>
</evidence>
<dbReference type="PROSITE" id="PS51450">
    <property type="entry name" value="LRR"/>
    <property type="match status" value="1"/>
</dbReference>
<keyword evidence="4" id="KW-1185">Reference proteome</keyword>
<dbReference type="InterPro" id="IPR050333">
    <property type="entry name" value="SLRP"/>
</dbReference>
<dbReference type="EMBL" id="LR900696">
    <property type="protein sequence ID" value="CAD7246600.1"/>
    <property type="molecule type" value="Genomic_DNA"/>
</dbReference>
<reference evidence="3" key="1">
    <citation type="submission" date="2020-11" db="EMBL/GenBank/DDBJ databases">
        <authorList>
            <person name="Tran Van P."/>
        </authorList>
    </citation>
    <scope>NUCLEOTIDE SEQUENCE</scope>
</reference>
<evidence type="ECO:0000313" key="3">
    <source>
        <dbReference type="EMBL" id="CAD7246600.1"/>
    </source>
</evidence>
<dbReference type="PANTHER" id="PTHR45712">
    <property type="entry name" value="AGAP008170-PA"/>
    <property type="match status" value="1"/>
</dbReference>
<protein>
    <submittedName>
        <fullName evidence="3">Uncharacterized protein</fullName>
    </submittedName>
</protein>
<dbReference type="InterPro" id="IPR001611">
    <property type="entry name" value="Leu-rich_rpt"/>
</dbReference>
<dbReference type="Pfam" id="PF00560">
    <property type="entry name" value="LRR_1"/>
    <property type="match status" value="1"/>
</dbReference>
<dbReference type="AlphaFoldDB" id="A0A7R8XIE7"/>
<sequence length="361" mass="40008">MASYFTGSVFSVAFPEGEPLKWTLIQQLEGKKLLKIPLGNRELKAFRPDFPHKSLASAIPMASSAIVYISLFSLALLPTGHLEVDCSSAATSDEISSALKNASWPSTQLHQFLLQNNTEVDELSEGVFADLSFNYIYVNNTALKAIHPSVILTSRNRLQRLSVYHSHLLDFPFHILPTLWRLRTLELQRNSLMTIPAIQSDSLHKLDLSRNSIAKIEEDGWATPNLRVLSINHNPLSKFPSAVIKGLAKLEIFWCTECNLGPTLPSGLLQFRSKDLKLVSLWKNNISKLEPNAITGLGPNSSVALSNNNISVLAEESFRPILEVLSLGDGGLHLEDSFLNLYFQPTPFSVIVKHPGSKKNS</sequence>
<dbReference type="Proteomes" id="UP000677054">
    <property type="component" value="Unassembled WGS sequence"/>
</dbReference>
<keyword evidence="2" id="KW-0677">Repeat</keyword>
<dbReference type="SUPFAM" id="SSF52058">
    <property type="entry name" value="L domain-like"/>
    <property type="match status" value="1"/>
</dbReference>
<gene>
    <name evidence="3" type="ORF">DSTB1V02_LOCUS6448</name>
</gene>
<dbReference type="Gene3D" id="3.80.10.10">
    <property type="entry name" value="Ribonuclease Inhibitor"/>
    <property type="match status" value="2"/>
</dbReference>
<evidence type="ECO:0000256" key="2">
    <source>
        <dbReference type="ARBA" id="ARBA00022737"/>
    </source>
</evidence>
<accession>A0A7R8XIE7</accession>
<keyword evidence="1" id="KW-0433">Leucine-rich repeat</keyword>
<dbReference type="OrthoDB" id="6022531at2759"/>
<organism evidence="3">
    <name type="scientific">Darwinula stevensoni</name>
    <dbReference type="NCBI Taxonomy" id="69355"/>
    <lineage>
        <taxon>Eukaryota</taxon>
        <taxon>Metazoa</taxon>
        <taxon>Ecdysozoa</taxon>
        <taxon>Arthropoda</taxon>
        <taxon>Crustacea</taxon>
        <taxon>Oligostraca</taxon>
        <taxon>Ostracoda</taxon>
        <taxon>Podocopa</taxon>
        <taxon>Podocopida</taxon>
        <taxon>Darwinulocopina</taxon>
        <taxon>Darwinuloidea</taxon>
        <taxon>Darwinulidae</taxon>
        <taxon>Darwinula</taxon>
    </lineage>
</organism>
<evidence type="ECO:0000313" key="4">
    <source>
        <dbReference type="Proteomes" id="UP000677054"/>
    </source>
</evidence>
<name>A0A7R8XIE7_9CRUS</name>
<dbReference type="InterPro" id="IPR032675">
    <property type="entry name" value="LRR_dom_sf"/>
</dbReference>
<dbReference type="PANTHER" id="PTHR45712:SF22">
    <property type="entry name" value="INSULIN-LIKE GROWTH FACTOR-BINDING PROTEIN COMPLEX ACID LABILE SUBUNIT"/>
    <property type="match status" value="1"/>
</dbReference>
<proteinExistence type="predicted"/>